<feature type="transmembrane region" description="Helical" evidence="1">
    <location>
        <begin position="164"/>
        <end position="183"/>
    </location>
</feature>
<dbReference type="Gene3D" id="1.10.287.1260">
    <property type="match status" value="1"/>
</dbReference>
<evidence type="ECO:0000313" key="4">
    <source>
        <dbReference type="Proteomes" id="UP001629953"/>
    </source>
</evidence>
<feature type="domain" description="Mechanosensitive ion channel MscS" evidence="2">
    <location>
        <begin position="186"/>
        <end position="252"/>
    </location>
</feature>
<sequence>MFDNAIQLFNHSTWLPILAMVALALTIGLLVRFVLLQLIRYWQKRDKPLFKSLESHLRGSLFLFIPLLLINIGSRYLAIDAAILEPVYQLINVMIILSLASISIRLTRVAQDILFLRYDISHADNLKARKIRTQIIYIKKVAIVVIVLLATALILLNFSSVRRFGTTILTGAGVAGVIIGFALQKSLANLFAGIQIAFTQPIKIDDAVVVENEWGWIEEINLTYVVVRIWDLRRLVLPITYFTENAFQNWTRNSAQILGAVVLYVDYSLPLAPLRTHFEEVLAQTKLWDQQVQVLQVTDTSERTMTVRLLMTAKNSPTAWDLRCYVREQMISFIQANYPDSLPKVRAELGESSRSNDVIGELASPHSNNT</sequence>
<dbReference type="SUPFAM" id="SSF50182">
    <property type="entry name" value="Sm-like ribonucleoproteins"/>
    <property type="match status" value="1"/>
</dbReference>
<dbReference type="Proteomes" id="UP001629953">
    <property type="component" value="Unassembled WGS sequence"/>
</dbReference>
<feature type="transmembrane region" description="Helical" evidence="1">
    <location>
        <begin position="60"/>
        <end position="78"/>
    </location>
</feature>
<dbReference type="PANTHER" id="PTHR30566">
    <property type="entry name" value="YNAI-RELATED MECHANOSENSITIVE ION CHANNEL"/>
    <property type="match status" value="1"/>
</dbReference>
<feature type="transmembrane region" description="Helical" evidence="1">
    <location>
        <begin position="14"/>
        <end position="39"/>
    </location>
</feature>
<feature type="transmembrane region" description="Helical" evidence="1">
    <location>
        <begin position="137"/>
        <end position="158"/>
    </location>
</feature>
<feature type="transmembrane region" description="Helical" evidence="1">
    <location>
        <begin position="90"/>
        <end position="107"/>
    </location>
</feature>
<accession>A0ABW9GBR3</accession>
<keyword evidence="1" id="KW-0812">Transmembrane</keyword>
<comment type="caution">
    <text evidence="3">The sequence shown here is derived from an EMBL/GenBank/DDBJ whole genome shotgun (WGS) entry which is preliminary data.</text>
</comment>
<evidence type="ECO:0000256" key="1">
    <source>
        <dbReference type="SAM" id="Phobius"/>
    </source>
</evidence>
<dbReference type="EMBL" id="JBEQCT010000011">
    <property type="protein sequence ID" value="MFM2486774.1"/>
    <property type="molecule type" value="Genomic_DNA"/>
</dbReference>
<organism evidence="3 4">
    <name type="scientific">Celerinatantimonas yamalensis</name>
    <dbReference type="NCBI Taxonomy" id="559956"/>
    <lineage>
        <taxon>Bacteria</taxon>
        <taxon>Pseudomonadati</taxon>
        <taxon>Pseudomonadota</taxon>
        <taxon>Gammaproteobacteria</taxon>
        <taxon>Celerinatantimonadaceae</taxon>
        <taxon>Celerinatantimonas</taxon>
    </lineage>
</organism>
<dbReference type="Pfam" id="PF00924">
    <property type="entry name" value="MS_channel_2nd"/>
    <property type="match status" value="1"/>
</dbReference>
<reference evidence="3 4" key="1">
    <citation type="journal article" date="2013" name="Int. J. Syst. Evol. Microbiol.">
        <title>Celerinatantimonas yamalensis sp. nov., a cold-adapted diazotrophic bacterium from a cold permafrost brine.</title>
        <authorList>
            <person name="Shcherbakova V."/>
            <person name="Chuvilskaya N."/>
            <person name="Rivkina E."/>
            <person name="Demidov N."/>
            <person name="Uchaeva V."/>
            <person name="Suetin S."/>
            <person name="Suzina N."/>
            <person name="Gilichinsky D."/>
        </authorList>
    </citation>
    <scope>NUCLEOTIDE SEQUENCE [LARGE SCALE GENOMIC DNA]</scope>
    <source>
        <strain evidence="3 4">C7</strain>
    </source>
</reference>
<protein>
    <submittedName>
        <fullName evidence="3">Mechanosensitive ion channel domain-containing protein</fullName>
    </submittedName>
</protein>
<proteinExistence type="predicted"/>
<gene>
    <name evidence="3" type="ORF">ABUE30_17215</name>
</gene>
<keyword evidence="1" id="KW-1133">Transmembrane helix</keyword>
<dbReference type="PANTHER" id="PTHR30566:SF25">
    <property type="entry name" value="INNER MEMBRANE PROTEIN"/>
    <property type="match status" value="1"/>
</dbReference>
<keyword evidence="4" id="KW-1185">Reference proteome</keyword>
<dbReference type="InterPro" id="IPR010920">
    <property type="entry name" value="LSM_dom_sf"/>
</dbReference>
<dbReference type="InterPro" id="IPR006685">
    <property type="entry name" value="MscS_channel_2nd"/>
</dbReference>
<keyword evidence="1" id="KW-0472">Membrane</keyword>
<evidence type="ECO:0000313" key="3">
    <source>
        <dbReference type="EMBL" id="MFM2486774.1"/>
    </source>
</evidence>
<evidence type="ECO:0000259" key="2">
    <source>
        <dbReference type="Pfam" id="PF00924"/>
    </source>
</evidence>
<name>A0ABW9GBR3_9GAMM</name>